<proteinExistence type="predicted"/>
<dbReference type="EMBL" id="CP096659">
    <property type="protein sequence ID" value="UPV75853.1"/>
    <property type="molecule type" value="Genomic_DNA"/>
</dbReference>
<name>A0A8U0HYJ5_9EURY</name>
<dbReference type="KEGG" id="halx:M0R89_07265"/>
<protein>
    <submittedName>
        <fullName evidence="1">Uncharacterized protein</fullName>
    </submittedName>
</protein>
<dbReference type="AlphaFoldDB" id="A0A8U0HYJ5"/>
<dbReference type="GeneID" id="72184986"/>
<evidence type="ECO:0000313" key="2">
    <source>
        <dbReference type="Proteomes" id="UP000830729"/>
    </source>
</evidence>
<keyword evidence="2" id="KW-1185">Reference proteome</keyword>
<dbReference type="Pfam" id="PF23367">
    <property type="entry name" value="DUF7091"/>
    <property type="match status" value="1"/>
</dbReference>
<sequence length="92" mass="10477">MDDRLESFLRSKVRSAGRQVADAKRAYANARRAALADLPQDDEGKARIVCRRYAERRAVELDAEGRPACFDPDHPDCEGCVRDLRDGRIETW</sequence>
<dbReference type="InterPro" id="IPR055517">
    <property type="entry name" value="DUF7091"/>
</dbReference>
<organism evidence="1 2">
    <name type="scientific">Halorussus limi</name>
    <dbReference type="NCBI Taxonomy" id="2938695"/>
    <lineage>
        <taxon>Archaea</taxon>
        <taxon>Methanobacteriati</taxon>
        <taxon>Methanobacteriota</taxon>
        <taxon>Stenosarchaea group</taxon>
        <taxon>Halobacteria</taxon>
        <taxon>Halobacteriales</taxon>
        <taxon>Haladaptataceae</taxon>
        <taxon>Halorussus</taxon>
    </lineage>
</organism>
<accession>A0A8U0HYJ5</accession>
<reference evidence="1 2" key="1">
    <citation type="submission" date="2022-04" db="EMBL/GenBank/DDBJ databases">
        <title>Diverse halophilic archaea isolated from saline environments.</title>
        <authorList>
            <person name="Cui H.-L."/>
        </authorList>
    </citation>
    <scope>NUCLEOTIDE SEQUENCE [LARGE SCALE GENOMIC DNA]</scope>
    <source>
        <strain evidence="1 2">XZYJT49</strain>
    </source>
</reference>
<gene>
    <name evidence="1" type="ORF">M0R89_07265</name>
</gene>
<dbReference type="Proteomes" id="UP000830729">
    <property type="component" value="Chromosome"/>
</dbReference>
<evidence type="ECO:0000313" key="1">
    <source>
        <dbReference type="EMBL" id="UPV75853.1"/>
    </source>
</evidence>
<dbReference type="RefSeq" id="WP_248651890.1">
    <property type="nucleotide sequence ID" value="NZ_CP096659.1"/>
</dbReference>